<dbReference type="Proteomes" id="UP000265926">
    <property type="component" value="Unassembled WGS sequence"/>
</dbReference>
<dbReference type="RefSeq" id="WP_119440329.1">
    <property type="nucleotide sequence ID" value="NZ_QWGR01000025.1"/>
</dbReference>
<organism evidence="1 2">
    <name type="scientific">Maribellus luteus</name>
    <dbReference type="NCBI Taxonomy" id="2305463"/>
    <lineage>
        <taxon>Bacteria</taxon>
        <taxon>Pseudomonadati</taxon>
        <taxon>Bacteroidota</taxon>
        <taxon>Bacteroidia</taxon>
        <taxon>Marinilabiliales</taxon>
        <taxon>Prolixibacteraceae</taxon>
        <taxon>Maribellus</taxon>
    </lineage>
</organism>
<gene>
    <name evidence="1" type="ORF">D1614_22885</name>
</gene>
<dbReference type="OrthoDB" id="1179573at2"/>
<comment type="caution">
    <text evidence="1">The sequence shown here is derived from an EMBL/GenBank/DDBJ whole genome shotgun (WGS) entry which is preliminary data.</text>
</comment>
<proteinExistence type="predicted"/>
<accession>A0A399SQ21</accession>
<dbReference type="AlphaFoldDB" id="A0A399SQ21"/>
<keyword evidence="2" id="KW-1185">Reference proteome</keyword>
<evidence type="ECO:0000313" key="2">
    <source>
        <dbReference type="Proteomes" id="UP000265926"/>
    </source>
</evidence>
<evidence type="ECO:0000313" key="1">
    <source>
        <dbReference type="EMBL" id="RIJ45438.1"/>
    </source>
</evidence>
<reference evidence="1 2" key="1">
    <citation type="submission" date="2018-08" db="EMBL/GenBank/DDBJ databases">
        <title>Pallidiluteibacterium maritimus gen. nov., sp. nov., isolated from coastal sediment.</title>
        <authorList>
            <person name="Zhou L.Y."/>
        </authorList>
    </citation>
    <scope>NUCLEOTIDE SEQUENCE [LARGE SCALE GENOMIC DNA]</scope>
    <source>
        <strain evidence="1 2">XSD2</strain>
    </source>
</reference>
<sequence length="124" mass="14021">MKKILFGIVILISNSCHLLGPGDGIKFTVKNNSDFPVDNVRFTTSENLAEFKFDNIKPNQSVSDFLSMKENKSDGSYVLEFTRMNGKRESKGYGYYTNGGALDSWIEFEIKNDTIISKYSGMKH</sequence>
<protein>
    <submittedName>
        <fullName evidence="1">Uncharacterized protein</fullName>
    </submittedName>
</protein>
<dbReference type="EMBL" id="QWGR01000025">
    <property type="protein sequence ID" value="RIJ45438.1"/>
    <property type="molecule type" value="Genomic_DNA"/>
</dbReference>
<name>A0A399SQ21_9BACT</name>